<feature type="signal peptide" evidence="1">
    <location>
        <begin position="1"/>
        <end position="18"/>
    </location>
</feature>
<comment type="caution">
    <text evidence="2">The sequence shown here is derived from an EMBL/GenBank/DDBJ whole genome shotgun (WGS) entry which is preliminary data.</text>
</comment>
<evidence type="ECO:0000256" key="1">
    <source>
        <dbReference type="SAM" id="SignalP"/>
    </source>
</evidence>
<name>A0A1Y1WGL6_9FUNG</name>
<sequence length="97" mass="11426">MLLFWFFNISFNSLVVTSDNSTKRLVLVIELNCSYKKEWECLFKYQAESIVNIQNHHSYNIYCSINLKTNLPRNVSADKHSKTAYRVNADPIYDQVE</sequence>
<gene>
    <name evidence="2" type="ORF">BCR32DRAFT_297239</name>
</gene>
<reference evidence="2 3" key="1">
    <citation type="submission" date="2016-08" db="EMBL/GenBank/DDBJ databases">
        <title>A Parts List for Fungal Cellulosomes Revealed by Comparative Genomics.</title>
        <authorList>
            <consortium name="DOE Joint Genome Institute"/>
            <person name="Haitjema C.H."/>
            <person name="Gilmore S.P."/>
            <person name="Henske J.K."/>
            <person name="Solomon K.V."/>
            <person name="De Groot R."/>
            <person name="Kuo A."/>
            <person name="Mondo S.J."/>
            <person name="Salamov A.A."/>
            <person name="Labutti K."/>
            <person name="Zhao Z."/>
            <person name="Chiniquy J."/>
            <person name="Barry K."/>
            <person name="Brewer H.M."/>
            <person name="Purvine S.O."/>
            <person name="Wright A.T."/>
            <person name="Boxma B."/>
            <person name="Van Alen T."/>
            <person name="Hackstein J.H."/>
            <person name="Baker S.E."/>
            <person name="Grigoriev I.V."/>
            <person name="O'Malley M.A."/>
        </authorList>
    </citation>
    <scope>NUCLEOTIDE SEQUENCE [LARGE SCALE GENOMIC DNA]</scope>
    <source>
        <strain evidence="2 3">S4</strain>
    </source>
</reference>
<evidence type="ECO:0000313" key="3">
    <source>
        <dbReference type="Proteomes" id="UP000193944"/>
    </source>
</evidence>
<dbReference type="AlphaFoldDB" id="A0A1Y1WGL6"/>
<keyword evidence="1" id="KW-0732">Signal</keyword>
<feature type="chain" id="PRO_5011002368" description="Secreted protein" evidence="1">
    <location>
        <begin position="19"/>
        <end position="97"/>
    </location>
</feature>
<accession>A0A1Y1WGL6</accession>
<keyword evidence="3" id="KW-1185">Reference proteome</keyword>
<evidence type="ECO:0000313" key="2">
    <source>
        <dbReference type="EMBL" id="ORX72535.1"/>
    </source>
</evidence>
<dbReference type="Proteomes" id="UP000193944">
    <property type="component" value="Unassembled WGS sequence"/>
</dbReference>
<protein>
    <recommendedName>
        <fullName evidence="4">Secreted protein</fullName>
    </recommendedName>
</protein>
<organism evidence="2 3">
    <name type="scientific">Anaeromyces robustus</name>
    <dbReference type="NCBI Taxonomy" id="1754192"/>
    <lineage>
        <taxon>Eukaryota</taxon>
        <taxon>Fungi</taxon>
        <taxon>Fungi incertae sedis</taxon>
        <taxon>Chytridiomycota</taxon>
        <taxon>Chytridiomycota incertae sedis</taxon>
        <taxon>Neocallimastigomycetes</taxon>
        <taxon>Neocallimastigales</taxon>
        <taxon>Neocallimastigaceae</taxon>
        <taxon>Anaeromyces</taxon>
    </lineage>
</organism>
<dbReference type="EMBL" id="MCFG01000396">
    <property type="protein sequence ID" value="ORX72535.1"/>
    <property type="molecule type" value="Genomic_DNA"/>
</dbReference>
<proteinExistence type="predicted"/>
<evidence type="ECO:0008006" key="4">
    <source>
        <dbReference type="Google" id="ProtNLM"/>
    </source>
</evidence>
<reference evidence="2 3" key="2">
    <citation type="submission" date="2016-08" db="EMBL/GenBank/DDBJ databases">
        <title>Pervasive Adenine N6-methylation of Active Genes in Fungi.</title>
        <authorList>
            <consortium name="DOE Joint Genome Institute"/>
            <person name="Mondo S.J."/>
            <person name="Dannebaum R.O."/>
            <person name="Kuo R.C."/>
            <person name="Labutti K."/>
            <person name="Haridas S."/>
            <person name="Kuo A."/>
            <person name="Salamov A."/>
            <person name="Ahrendt S.R."/>
            <person name="Lipzen A."/>
            <person name="Sullivan W."/>
            <person name="Andreopoulos W.B."/>
            <person name="Clum A."/>
            <person name="Lindquist E."/>
            <person name="Daum C."/>
            <person name="Ramamoorthy G.K."/>
            <person name="Gryganskyi A."/>
            <person name="Culley D."/>
            <person name="Magnuson J.K."/>
            <person name="James T.Y."/>
            <person name="O'Malley M.A."/>
            <person name="Stajich J.E."/>
            <person name="Spatafora J.W."/>
            <person name="Visel A."/>
            <person name="Grigoriev I.V."/>
        </authorList>
    </citation>
    <scope>NUCLEOTIDE SEQUENCE [LARGE SCALE GENOMIC DNA]</scope>
    <source>
        <strain evidence="2 3">S4</strain>
    </source>
</reference>